<evidence type="ECO:0000313" key="4">
    <source>
        <dbReference type="Proteomes" id="UP000248168"/>
    </source>
</evidence>
<name>A0A330L263_9BACT</name>
<dbReference type="PANTHER" id="PTHR36924">
    <property type="entry name" value="ANTITOXIN HIGA-1"/>
    <property type="match status" value="1"/>
</dbReference>
<dbReference type="FunCoup" id="A0A330L263">
    <property type="interactions" value="1"/>
</dbReference>
<accession>A0A330L263</accession>
<dbReference type="InterPro" id="IPR013430">
    <property type="entry name" value="Toxin_antidote_HigA"/>
</dbReference>
<dbReference type="InterPro" id="IPR001387">
    <property type="entry name" value="Cro/C1-type_HTH"/>
</dbReference>
<dbReference type="CDD" id="cd00093">
    <property type="entry name" value="HTH_XRE"/>
    <property type="match status" value="1"/>
</dbReference>
<dbReference type="SUPFAM" id="SSF47413">
    <property type="entry name" value="lambda repressor-like DNA-binding domains"/>
    <property type="match status" value="1"/>
</dbReference>
<evidence type="ECO:0000256" key="1">
    <source>
        <dbReference type="ARBA" id="ARBA00023125"/>
    </source>
</evidence>
<proteinExistence type="predicted"/>
<dbReference type="SMART" id="SM00530">
    <property type="entry name" value="HTH_XRE"/>
    <property type="match status" value="1"/>
</dbReference>
<evidence type="ECO:0000259" key="2">
    <source>
        <dbReference type="PROSITE" id="PS50943"/>
    </source>
</evidence>
<sequence length="94" mass="10384">MRMHNPPHPGTIIKHLCLEPLSLSVTQAAQALGISRKPLSAILNGRAGISPEMAVRLSMAFGTSSASWLNQQTQYDLWHAEQRRKELRVAKLAV</sequence>
<feature type="domain" description="HTH cro/C1-type" evidence="2">
    <location>
        <begin position="13"/>
        <end position="69"/>
    </location>
</feature>
<dbReference type="NCBIfam" id="TIGR02607">
    <property type="entry name" value="antidote_HigA"/>
    <property type="match status" value="1"/>
</dbReference>
<gene>
    <name evidence="3" type="ORF">NITLEN_10916</name>
</gene>
<dbReference type="OrthoDB" id="9793869at2"/>
<dbReference type="Pfam" id="PF01381">
    <property type="entry name" value="HTH_3"/>
    <property type="match status" value="1"/>
</dbReference>
<organism evidence="3 4">
    <name type="scientific">Nitrospira lenta</name>
    <dbReference type="NCBI Taxonomy" id="1436998"/>
    <lineage>
        <taxon>Bacteria</taxon>
        <taxon>Pseudomonadati</taxon>
        <taxon>Nitrospirota</taxon>
        <taxon>Nitrospiria</taxon>
        <taxon>Nitrospirales</taxon>
        <taxon>Nitrospiraceae</taxon>
        <taxon>Nitrospira</taxon>
    </lineage>
</organism>
<dbReference type="RefSeq" id="WP_121988303.1">
    <property type="nucleotide sequence ID" value="NZ_OUNR01000001.1"/>
</dbReference>
<protein>
    <submittedName>
        <fullName evidence="3">XRE family transcriptional regulator</fullName>
    </submittedName>
</protein>
<dbReference type="PROSITE" id="PS50943">
    <property type="entry name" value="HTH_CROC1"/>
    <property type="match status" value="1"/>
</dbReference>
<dbReference type="InterPro" id="IPR010982">
    <property type="entry name" value="Lambda_DNA-bd_dom_sf"/>
</dbReference>
<dbReference type="InParanoid" id="A0A330L263"/>
<reference evidence="4" key="1">
    <citation type="submission" date="2018-04" db="EMBL/GenBank/DDBJ databases">
        <authorList>
            <person name="Lucker S."/>
            <person name="Sakoula D."/>
        </authorList>
    </citation>
    <scope>NUCLEOTIDE SEQUENCE [LARGE SCALE GENOMIC DNA]</scope>
</reference>
<dbReference type="EMBL" id="OUNR01000001">
    <property type="protein sequence ID" value="SPP63830.1"/>
    <property type="molecule type" value="Genomic_DNA"/>
</dbReference>
<dbReference type="GO" id="GO:0003677">
    <property type="term" value="F:DNA binding"/>
    <property type="evidence" value="ECO:0007669"/>
    <property type="project" value="UniProtKB-KW"/>
</dbReference>
<keyword evidence="4" id="KW-1185">Reference proteome</keyword>
<dbReference type="PANTHER" id="PTHR36924:SF1">
    <property type="entry name" value="ANTITOXIN HIGA-1"/>
    <property type="match status" value="1"/>
</dbReference>
<evidence type="ECO:0000313" key="3">
    <source>
        <dbReference type="EMBL" id="SPP63830.1"/>
    </source>
</evidence>
<dbReference type="AlphaFoldDB" id="A0A330L263"/>
<dbReference type="Proteomes" id="UP000248168">
    <property type="component" value="Unassembled WGS sequence"/>
</dbReference>
<dbReference type="Gene3D" id="1.10.260.40">
    <property type="entry name" value="lambda repressor-like DNA-binding domains"/>
    <property type="match status" value="1"/>
</dbReference>
<keyword evidence="1" id="KW-0238">DNA-binding</keyword>